<dbReference type="OrthoDB" id="6111975at2"/>
<organism evidence="7 8">
    <name type="scientific">Lignipirellula cremea</name>
    <dbReference type="NCBI Taxonomy" id="2528010"/>
    <lineage>
        <taxon>Bacteria</taxon>
        <taxon>Pseudomonadati</taxon>
        <taxon>Planctomycetota</taxon>
        <taxon>Planctomycetia</taxon>
        <taxon>Pirellulales</taxon>
        <taxon>Pirellulaceae</taxon>
        <taxon>Lignipirellula</taxon>
    </lineage>
</organism>
<dbReference type="Gene3D" id="1.10.510.10">
    <property type="entry name" value="Transferase(Phosphotransferase) domain 1"/>
    <property type="match status" value="1"/>
</dbReference>
<dbReference type="SUPFAM" id="SSF56112">
    <property type="entry name" value="Protein kinase-like (PK-like)"/>
    <property type="match status" value="1"/>
</dbReference>
<evidence type="ECO:0000259" key="6">
    <source>
        <dbReference type="PROSITE" id="PS50011"/>
    </source>
</evidence>
<evidence type="ECO:0000256" key="3">
    <source>
        <dbReference type="ARBA" id="ARBA00022777"/>
    </source>
</evidence>
<dbReference type="PANTHER" id="PTHR43289">
    <property type="entry name" value="MITOGEN-ACTIVATED PROTEIN KINASE KINASE KINASE 20-RELATED"/>
    <property type="match status" value="1"/>
</dbReference>
<dbReference type="EC" id="2.7.11.1" evidence="7"/>
<dbReference type="InterPro" id="IPR011009">
    <property type="entry name" value="Kinase-like_dom_sf"/>
</dbReference>
<dbReference type="Gene3D" id="3.30.200.20">
    <property type="entry name" value="Phosphorylase Kinase, domain 1"/>
    <property type="match status" value="1"/>
</dbReference>
<dbReference type="PROSITE" id="PS50011">
    <property type="entry name" value="PROTEIN_KINASE_DOM"/>
    <property type="match status" value="1"/>
</dbReference>
<keyword evidence="3 7" id="KW-0418">Kinase</keyword>
<accession>A0A518DTA4</accession>
<dbReference type="PANTHER" id="PTHR43289:SF6">
    <property type="entry name" value="SERINE_THREONINE-PROTEIN KINASE NEKL-3"/>
    <property type="match status" value="1"/>
</dbReference>
<evidence type="ECO:0000313" key="8">
    <source>
        <dbReference type="Proteomes" id="UP000317648"/>
    </source>
</evidence>
<evidence type="ECO:0000256" key="2">
    <source>
        <dbReference type="ARBA" id="ARBA00022741"/>
    </source>
</evidence>
<feature type="domain" description="Protein kinase" evidence="6">
    <location>
        <begin position="107"/>
        <end position="369"/>
    </location>
</feature>
<evidence type="ECO:0000313" key="7">
    <source>
        <dbReference type="EMBL" id="QDU95053.1"/>
    </source>
</evidence>
<evidence type="ECO:0000256" key="1">
    <source>
        <dbReference type="ARBA" id="ARBA00022679"/>
    </source>
</evidence>
<reference evidence="7 8" key="1">
    <citation type="submission" date="2019-02" db="EMBL/GenBank/DDBJ databases">
        <title>Deep-cultivation of Planctomycetes and their phenomic and genomic characterization uncovers novel biology.</title>
        <authorList>
            <person name="Wiegand S."/>
            <person name="Jogler M."/>
            <person name="Boedeker C."/>
            <person name="Pinto D."/>
            <person name="Vollmers J."/>
            <person name="Rivas-Marin E."/>
            <person name="Kohn T."/>
            <person name="Peeters S.H."/>
            <person name="Heuer A."/>
            <person name="Rast P."/>
            <person name="Oberbeckmann S."/>
            <person name="Bunk B."/>
            <person name="Jeske O."/>
            <person name="Meyerdierks A."/>
            <person name="Storesund J.E."/>
            <person name="Kallscheuer N."/>
            <person name="Luecker S."/>
            <person name="Lage O.M."/>
            <person name="Pohl T."/>
            <person name="Merkel B.J."/>
            <person name="Hornburger P."/>
            <person name="Mueller R.-W."/>
            <person name="Bruemmer F."/>
            <person name="Labrenz M."/>
            <person name="Spormann A.M."/>
            <person name="Op den Camp H."/>
            <person name="Overmann J."/>
            <person name="Amann R."/>
            <person name="Jetten M.S.M."/>
            <person name="Mascher T."/>
            <person name="Medema M.H."/>
            <person name="Devos D.P."/>
            <person name="Kaster A.-K."/>
            <person name="Ovreas L."/>
            <person name="Rohde M."/>
            <person name="Galperin M.Y."/>
            <person name="Jogler C."/>
        </authorList>
    </citation>
    <scope>NUCLEOTIDE SEQUENCE [LARGE SCALE GENOMIC DNA]</scope>
    <source>
        <strain evidence="7 8">Pla85_3_4</strain>
    </source>
</reference>
<name>A0A518DTA4_9BACT</name>
<dbReference type="PROSITE" id="PS00108">
    <property type="entry name" value="PROTEIN_KINASE_ST"/>
    <property type="match status" value="1"/>
</dbReference>
<dbReference type="AlphaFoldDB" id="A0A518DTA4"/>
<proteinExistence type="predicted"/>
<dbReference type="CDD" id="cd14014">
    <property type="entry name" value="STKc_PknB_like"/>
    <property type="match status" value="1"/>
</dbReference>
<keyword evidence="8" id="KW-1185">Reference proteome</keyword>
<dbReference type="EMBL" id="CP036433">
    <property type="protein sequence ID" value="QDU95053.1"/>
    <property type="molecule type" value="Genomic_DNA"/>
</dbReference>
<dbReference type="SMART" id="SM00220">
    <property type="entry name" value="S_TKc"/>
    <property type="match status" value="1"/>
</dbReference>
<protein>
    <submittedName>
        <fullName evidence="7">Serine/threonine-protein kinase PrkC</fullName>
        <ecNumber evidence="7">2.7.11.1</ecNumber>
    </submittedName>
</protein>
<dbReference type="InterPro" id="IPR000719">
    <property type="entry name" value="Prot_kinase_dom"/>
</dbReference>
<dbReference type="Proteomes" id="UP000317648">
    <property type="component" value="Chromosome"/>
</dbReference>
<dbReference type="GO" id="GO:0004674">
    <property type="term" value="F:protein serine/threonine kinase activity"/>
    <property type="evidence" value="ECO:0007669"/>
    <property type="project" value="UniProtKB-EC"/>
</dbReference>
<keyword evidence="2 5" id="KW-0547">Nucleotide-binding</keyword>
<keyword evidence="4 5" id="KW-0067">ATP-binding</keyword>
<dbReference type="Pfam" id="PF00069">
    <property type="entry name" value="Pkinase"/>
    <property type="match status" value="1"/>
</dbReference>
<sequence>MHSSSYITAAAETQCPPEETLARFSAGKVEDPQADQIAQHLGRCDLCVSRLDALSVQDELVDRIRLGWRTLFSDRPDGRGSLHSQICEVMEGRTRPFMALPRRIGPYLLRERLGAGGMGVVYEAFHVHLKRVVALKLLSEEQHHPQAIERFLVEMEAIGQLDNPHVVRANDAGLVGDLHYIAMEYVHGCDLGALIRATGPLRHADACAIIHQAAEGLGSIHKAGIIHRDIKPSNIVFSSEAVVKLLDLGLARVTDRDHLSHSNLVLGTIDYMAPEQTESLRAVDYRSDVYSLGCTFFKLLTGQAPFGGKDFASATAKLLAHSKRIPPSVASLAPETPAELCELVARMLAKSPADRPSVADILGTLEAFIGDADLATIARQCPAVHGPPLVNAEITTHRLTATVATSGLLGWSTRLGIGLLAFVGLLFLVRSLFFSASDERPQTPTPAGLASPEMLAGQKPPPVEKFVTAPAEVDPPVIWQQVEPLVWYDLLDRPPQEAYWPIEESTTWSYERKTQSLQLQSTNLGLIQLGEAWFDNYELDVVLFQPEWTGNTGLFLGFSSKIDDSEIPVLDMQLFTIQRVDQQGRDTHYRLERSLLHSEANLFGGRNTSSREAGVHRTDFMHGEQHLSIKVAHGKLVSARINNHDLTSLLTERSNGYFTERDYQGGFGVFTSVSNVTVRSARFRVTRVLR</sequence>
<dbReference type="RefSeq" id="WP_145053835.1">
    <property type="nucleotide sequence ID" value="NZ_CP036433.1"/>
</dbReference>
<keyword evidence="1 7" id="KW-0808">Transferase</keyword>
<dbReference type="InterPro" id="IPR008271">
    <property type="entry name" value="Ser/Thr_kinase_AS"/>
</dbReference>
<dbReference type="GO" id="GO:0005524">
    <property type="term" value="F:ATP binding"/>
    <property type="evidence" value="ECO:0007669"/>
    <property type="project" value="UniProtKB-UniRule"/>
</dbReference>
<dbReference type="PROSITE" id="PS00107">
    <property type="entry name" value="PROTEIN_KINASE_ATP"/>
    <property type="match status" value="1"/>
</dbReference>
<feature type="binding site" evidence="5">
    <location>
        <position position="136"/>
    </location>
    <ligand>
        <name>ATP</name>
        <dbReference type="ChEBI" id="CHEBI:30616"/>
    </ligand>
</feature>
<dbReference type="InterPro" id="IPR017441">
    <property type="entry name" value="Protein_kinase_ATP_BS"/>
</dbReference>
<gene>
    <name evidence="7" type="primary">prkC_5</name>
    <name evidence="7" type="ORF">Pla8534_28640</name>
</gene>
<dbReference type="KEGG" id="lcre:Pla8534_28640"/>
<evidence type="ECO:0000256" key="5">
    <source>
        <dbReference type="PROSITE-ProRule" id="PRU10141"/>
    </source>
</evidence>
<evidence type="ECO:0000256" key="4">
    <source>
        <dbReference type="ARBA" id="ARBA00022840"/>
    </source>
</evidence>